<comment type="caution">
    <text evidence="20">The sequence shown here is derived from an EMBL/GenBank/DDBJ whole genome shotgun (WGS) entry which is preliminary data.</text>
</comment>
<dbReference type="InterPro" id="IPR036396">
    <property type="entry name" value="Cyt_P450_sf"/>
</dbReference>
<dbReference type="PRINTS" id="PR00371">
    <property type="entry name" value="FPNCR"/>
</dbReference>
<evidence type="ECO:0000256" key="4">
    <source>
        <dbReference type="ARBA" id="ARBA00006718"/>
    </source>
</evidence>
<dbReference type="InterPro" id="IPR029039">
    <property type="entry name" value="Flavoprotein-like_sf"/>
</dbReference>
<feature type="compositionally biased region" description="Polar residues" evidence="17">
    <location>
        <begin position="1352"/>
        <end position="1371"/>
    </location>
</feature>
<dbReference type="eggNOG" id="KOG0157">
    <property type="taxonomic scope" value="Eukaryota"/>
</dbReference>
<dbReference type="HOGENOM" id="CLU_001570_7_1_1"/>
<dbReference type="Pfam" id="PF01521">
    <property type="entry name" value="Fe-S_biosyn"/>
    <property type="match status" value="1"/>
</dbReference>
<dbReference type="GO" id="GO:0050660">
    <property type="term" value="F:flavin adenine dinucleotide binding"/>
    <property type="evidence" value="ECO:0007669"/>
    <property type="project" value="TreeGrafter"/>
</dbReference>
<dbReference type="InterPro" id="IPR017972">
    <property type="entry name" value="Cyt_P450_CS"/>
</dbReference>
<evidence type="ECO:0000256" key="16">
    <source>
        <dbReference type="ARBA" id="ARBA00071673"/>
    </source>
</evidence>
<evidence type="ECO:0000256" key="1">
    <source>
        <dbReference type="ARBA" id="ARBA00001917"/>
    </source>
</evidence>
<dbReference type="PROSITE" id="PS00086">
    <property type="entry name" value="CYTOCHROME_P450"/>
    <property type="match status" value="1"/>
</dbReference>
<keyword evidence="12" id="KW-0560">Oxidoreductase</keyword>
<keyword evidence="6" id="KW-0813">Transport</keyword>
<comment type="cofactor">
    <cofactor evidence="3">
        <name>FAD</name>
        <dbReference type="ChEBI" id="CHEBI:57692"/>
    </cofactor>
</comment>
<dbReference type="Gene3D" id="1.20.990.10">
    <property type="entry name" value="NADPH-cytochrome p450 Reductase, Chain A, domain 3"/>
    <property type="match status" value="1"/>
</dbReference>
<dbReference type="GO" id="GO:0051536">
    <property type="term" value="F:iron-sulfur cluster binding"/>
    <property type="evidence" value="ECO:0007669"/>
    <property type="project" value="InterPro"/>
</dbReference>
<gene>
    <name evidence="20" type="ORF">A1Q2_07704</name>
</gene>
<dbReference type="InterPro" id="IPR001094">
    <property type="entry name" value="Flavdoxin-like"/>
</dbReference>
<dbReference type="SUPFAM" id="SSF48264">
    <property type="entry name" value="Cytochrome P450"/>
    <property type="match status" value="1"/>
</dbReference>
<dbReference type="GO" id="GO:0020037">
    <property type="term" value="F:heme binding"/>
    <property type="evidence" value="ECO:0007669"/>
    <property type="project" value="InterPro"/>
</dbReference>
<dbReference type="GO" id="GO:0016226">
    <property type="term" value="P:iron-sulfur cluster assembly"/>
    <property type="evidence" value="ECO:0007669"/>
    <property type="project" value="InterPro"/>
</dbReference>
<proteinExistence type="inferred from homology"/>
<organism evidence="20 21">
    <name type="scientific">Trichosporon asahii var. asahii (strain CBS 8904)</name>
    <name type="common">Yeast</name>
    <dbReference type="NCBI Taxonomy" id="1220162"/>
    <lineage>
        <taxon>Eukaryota</taxon>
        <taxon>Fungi</taxon>
        <taxon>Dikarya</taxon>
        <taxon>Basidiomycota</taxon>
        <taxon>Agaricomycotina</taxon>
        <taxon>Tremellomycetes</taxon>
        <taxon>Trichosporonales</taxon>
        <taxon>Trichosporonaceae</taxon>
        <taxon>Trichosporon</taxon>
    </lineage>
</organism>
<evidence type="ECO:0000256" key="12">
    <source>
        <dbReference type="ARBA" id="ARBA00023002"/>
    </source>
</evidence>
<dbReference type="OrthoDB" id="1470350at2759"/>
<dbReference type="InterPro" id="IPR035903">
    <property type="entry name" value="HesB-like_dom_sf"/>
</dbReference>
<keyword evidence="11" id="KW-0521">NADP</keyword>
<reference evidence="20 21" key="1">
    <citation type="journal article" date="2012" name="Eukaryot. Cell">
        <title>Genome sequence of the Trichosporon asahii environmental strain CBS 8904.</title>
        <authorList>
            <person name="Yang R.Y."/>
            <person name="Li H.T."/>
            <person name="Zhu H."/>
            <person name="Zhou G.P."/>
            <person name="Wang M."/>
            <person name="Wang L."/>
        </authorList>
    </citation>
    <scope>NUCLEOTIDE SEQUENCE [LARGE SCALE GENOMIC DNA]</scope>
    <source>
        <strain evidence="20 21">CBS 8904</strain>
    </source>
</reference>
<dbReference type="Gene3D" id="2.60.300.12">
    <property type="entry name" value="HesB-like domain"/>
    <property type="match status" value="1"/>
</dbReference>
<dbReference type="GO" id="GO:0016705">
    <property type="term" value="F:oxidoreductase activity, acting on paired donors, with incorporation or reduction of molecular oxygen"/>
    <property type="evidence" value="ECO:0007669"/>
    <property type="project" value="InterPro"/>
</dbReference>
<sequence>MSDPHNDKNDQNGGGEVAKTAEGTTPIPQPKETIFLGNLLDLDLNDKMGSLCRLAALYGEIYQLKLKEYVVFLSSQRLVHYICNEQKYHKFISQPLKEVRAFAGDGLFTSYTGEHNWELAHRILVPAFSPVAIRKMQPMMCDVITQMLMFWEHHAGQPFEAADQYTRLTFNRSSRPDLIQAIMLGSEREYREDTKELWRQCDEIVAERRRHPDPEAHDLLNNMILDKDPKTGEHLSDENIRFQMVTFLIAGHETTSGLLSFATYYMLKHPNIFQKAREEADRVIAEAGGNLLKINPSHLTYIEALLKESLRLQPTAPAWAVTPVSEEGDILPGGFKVNYGQSIAVLLPALGRDPDAWGPDADEFNPERWLDGREIKEDAWKPFGNGARACIGRIFAMQEAILAVALIVNRFDLTMADPEYDLAIKQTLTIKPKDFNIIAHPRKNKNQSLLSELLAGGTASTKNDKVDTASHQQSSAAVAKNGEKMYVYYGSNSGSCEGLAREVAAEAKAKGFDVTLGELDTACTSGKLPTDGPVVIVTASYEGQPTDNARIFVEALKNLPDGSEKGVKYCVMGAGHHDWAATFHRIPKFIDERIAQLGGERFMPLSLGDAGGDILEDFEDFKEKLWDHFKGSNPTPRGGVKVEAPEEDIKGGAPLSPEMKMKILPASLNPTGDHFSTGISSVGEIVSQSILTEATPNCPQTNYVTIKLPEGLQYRAGDYLAVLPKNPEPTVERALKLFNLDPNDNIVLNMPTSSLPSGVPIRIGDLLSSYVELGLPVSKRVLPKLEQFCADPLDKQRIKALEDNYTQAVTEPRLALADLLEQIPGCKPPFGFFLSTLPKMKIRQYSISSTPLKNPEEVSLTFTVHTTPSKTGKGSYLGVASNYIAFLEPGDCLNCTVKSSQEFHPPVDPAVPIVMFAAGSGIAPFRGFIEERALQKAAGREVGKTVLYFGVRTPNEIYHKDMLAEWVESGALDFRPVLSRSDATEIPGFPKDKVHTVPGCKYVQDRVAKESDDIVKLFDDGAQFYTCGSGARLGSGLKKVLLDIIKEQPRCAGKDPQQILDKLAKDRYRTDVFLLTPGRGSTNHKLSIPDRRFLRAVARPTSADPSTGSCITSTWARLLLATSSSISIVDYSPTRLLTPGLRPSSRRVDTTSDCHRPHATTATMSFPVLRNSALLARSMPRAMPMGVRFRSTAPVRAAVSSTTPSMTTPPAFLGDANAANAAAGPSTGIKLEASPPPPRPRRKIASKKAPLTMTPEAIKRLEALQANPAEPKFLRIGVKTRGCAGMAYHLDYVPQPGKFDEVVEQDGVRVLVDSKALFSIIGSRMDWRDTKLSAGFVFDNPNIVDTCGCGESCSQQQDSRNSESAPSSRELRVSSQESFCASGNLGSLELLPVAVMAHAAWDSRNAARSADAQPASVSVKSGEADRDVIDKMWPGPAVTAVSRVSPGHQLPIEQITESSLRMGVPTEIK</sequence>
<accession>K1VMG1</accession>
<evidence type="ECO:0000256" key="14">
    <source>
        <dbReference type="ARBA" id="ARBA00049342"/>
    </source>
</evidence>
<keyword evidence="10" id="KW-0274">FAD</keyword>
<dbReference type="InterPro" id="IPR000361">
    <property type="entry name" value="ATAP_core_dom"/>
</dbReference>
<dbReference type="Pfam" id="PF00175">
    <property type="entry name" value="NAD_binding_1"/>
    <property type="match status" value="1"/>
</dbReference>
<evidence type="ECO:0000256" key="11">
    <source>
        <dbReference type="ARBA" id="ARBA00022857"/>
    </source>
</evidence>
<dbReference type="EMBL" id="AMBO01000400">
    <property type="protein sequence ID" value="EKC97907.1"/>
    <property type="molecule type" value="Genomic_DNA"/>
</dbReference>
<dbReference type="PROSITE" id="PS51384">
    <property type="entry name" value="FAD_FR"/>
    <property type="match status" value="1"/>
</dbReference>
<feature type="compositionally biased region" description="Basic and acidic residues" evidence="17">
    <location>
        <begin position="1"/>
        <end position="10"/>
    </location>
</feature>
<dbReference type="SUPFAM" id="SSF89360">
    <property type="entry name" value="HesB-like domain"/>
    <property type="match status" value="1"/>
</dbReference>
<evidence type="ECO:0000259" key="19">
    <source>
        <dbReference type="PROSITE" id="PS51384"/>
    </source>
</evidence>
<dbReference type="Proteomes" id="UP000006757">
    <property type="component" value="Unassembled WGS sequence"/>
</dbReference>
<comment type="cofactor">
    <cofactor evidence="2">
        <name>heme</name>
        <dbReference type="ChEBI" id="CHEBI:30413"/>
    </cofactor>
</comment>
<feature type="region of interest" description="Disordered" evidence="17">
    <location>
        <begin position="1351"/>
        <end position="1371"/>
    </location>
</feature>
<dbReference type="NCBIfam" id="TIGR00049">
    <property type="entry name" value="iron-sulfur cluster assembly accessory protein"/>
    <property type="match status" value="1"/>
</dbReference>
<dbReference type="InterPro" id="IPR017927">
    <property type="entry name" value="FAD-bd_FR_type"/>
</dbReference>
<keyword evidence="21" id="KW-1185">Reference proteome</keyword>
<evidence type="ECO:0000256" key="6">
    <source>
        <dbReference type="ARBA" id="ARBA00022448"/>
    </source>
</evidence>
<evidence type="ECO:0000313" key="20">
    <source>
        <dbReference type="EMBL" id="EKC97907.1"/>
    </source>
</evidence>
<dbReference type="GO" id="GO:0010181">
    <property type="term" value="F:FMN binding"/>
    <property type="evidence" value="ECO:0007669"/>
    <property type="project" value="InterPro"/>
</dbReference>
<dbReference type="PANTHER" id="PTHR19384">
    <property type="entry name" value="NITRIC OXIDE SYNTHASE-RELATED"/>
    <property type="match status" value="1"/>
</dbReference>
<evidence type="ECO:0000256" key="5">
    <source>
        <dbReference type="ARBA" id="ARBA00010018"/>
    </source>
</evidence>
<dbReference type="InterPro" id="IPR023173">
    <property type="entry name" value="NADPH_Cyt_P450_Rdtase_alpha"/>
</dbReference>
<protein>
    <recommendedName>
        <fullName evidence="16">Iron-sulfur assembly protein 1</fullName>
    </recommendedName>
</protein>
<keyword evidence="7" id="KW-0285">Flavoprotein</keyword>
<keyword evidence="13" id="KW-0408">Iron</keyword>
<comment type="function">
    <text evidence="15">Involved in the assembly of mitochondrial and cytoplasmic iron-sulfur proteins. Probably involved in the binding of an intermediate of Fe/S cluster assembly.</text>
</comment>
<evidence type="ECO:0000256" key="7">
    <source>
        <dbReference type="ARBA" id="ARBA00022630"/>
    </source>
</evidence>
<dbReference type="InParanoid" id="K1VMG1"/>
<dbReference type="GO" id="GO:0004497">
    <property type="term" value="F:monooxygenase activity"/>
    <property type="evidence" value="ECO:0007669"/>
    <property type="project" value="InterPro"/>
</dbReference>
<keyword evidence="8" id="KW-0288">FMN</keyword>
<dbReference type="GO" id="GO:0003958">
    <property type="term" value="F:NADPH-hemoprotein reductase activity"/>
    <property type="evidence" value="ECO:0007669"/>
    <property type="project" value="UniProtKB-EC"/>
</dbReference>
<comment type="cofactor">
    <cofactor evidence="1">
        <name>FMN</name>
        <dbReference type="ChEBI" id="CHEBI:58210"/>
    </cofactor>
</comment>
<dbReference type="InterPro" id="IPR016092">
    <property type="entry name" value="ATAP"/>
</dbReference>
<evidence type="ECO:0000259" key="18">
    <source>
        <dbReference type="PROSITE" id="PS50902"/>
    </source>
</evidence>
<feature type="region of interest" description="Disordered" evidence="17">
    <location>
        <begin position="1"/>
        <end position="29"/>
    </location>
</feature>
<keyword evidence="9" id="KW-0479">Metal-binding</keyword>
<dbReference type="SUPFAM" id="SSF52343">
    <property type="entry name" value="Ferredoxin reductase-like, C-terminal NADP-linked domain"/>
    <property type="match status" value="1"/>
</dbReference>
<dbReference type="Gene3D" id="1.10.630.10">
    <property type="entry name" value="Cytochrome P450"/>
    <property type="match status" value="1"/>
</dbReference>
<dbReference type="SUPFAM" id="SSF52218">
    <property type="entry name" value="Flavoproteins"/>
    <property type="match status" value="1"/>
</dbReference>
<dbReference type="Gene3D" id="3.40.50.360">
    <property type="match status" value="1"/>
</dbReference>
<dbReference type="InterPro" id="IPR008254">
    <property type="entry name" value="Flavodoxin/NO_synth"/>
</dbReference>
<dbReference type="InterPro" id="IPR001433">
    <property type="entry name" value="OxRdtase_FAD/NAD-bd"/>
</dbReference>
<dbReference type="STRING" id="1220162.K1VMG1"/>
<dbReference type="PANTHER" id="PTHR19384:SF127">
    <property type="entry name" value="BIFUNCTIONAL CYTOCHROME P450_NADPH--P450 REDUCTASE"/>
    <property type="match status" value="1"/>
</dbReference>
<evidence type="ECO:0000256" key="8">
    <source>
        <dbReference type="ARBA" id="ARBA00022643"/>
    </source>
</evidence>
<dbReference type="FunFam" id="2.60.300.12:FF:000001">
    <property type="entry name" value="Iron-binding protein IscA"/>
    <property type="match status" value="1"/>
</dbReference>
<comment type="catalytic activity">
    <reaction evidence="14">
        <text>2 oxidized [cytochrome P450] + NADPH = 2 reduced [cytochrome P450] + NADP(+) + H(+)</text>
        <dbReference type="Rhea" id="RHEA:24040"/>
        <dbReference type="Rhea" id="RHEA-COMP:14627"/>
        <dbReference type="Rhea" id="RHEA-COMP:14628"/>
        <dbReference type="ChEBI" id="CHEBI:15378"/>
        <dbReference type="ChEBI" id="CHEBI:55376"/>
        <dbReference type="ChEBI" id="CHEBI:57783"/>
        <dbReference type="ChEBI" id="CHEBI:58349"/>
        <dbReference type="ChEBI" id="CHEBI:60344"/>
        <dbReference type="EC" id="1.6.2.4"/>
    </reaction>
</comment>
<evidence type="ECO:0000256" key="2">
    <source>
        <dbReference type="ARBA" id="ARBA00001971"/>
    </source>
</evidence>
<dbReference type="Gene3D" id="2.40.30.10">
    <property type="entry name" value="Translation factors"/>
    <property type="match status" value="1"/>
</dbReference>
<evidence type="ECO:0000313" key="21">
    <source>
        <dbReference type="Proteomes" id="UP000006757"/>
    </source>
</evidence>
<dbReference type="Pfam" id="PF00667">
    <property type="entry name" value="FAD_binding_1"/>
    <property type="match status" value="1"/>
</dbReference>
<dbReference type="PRINTS" id="PR00369">
    <property type="entry name" value="FLAVODOXIN"/>
</dbReference>
<dbReference type="eggNOG" id="KOG1158">
    <property type="taxonomic scope" value="Eukaryota"/>
</dbReference>
<dbReference type="GO" id="GO:0005829">
    <property type="term" value="C:cytosol"/>
    <property type="evidence" value="ECO:0007669"/>
    <property type="project" value="TreeGrafter"/>
</dbReference>
<dbReference type="eggNOG" id="KOG1120">
    <property type="taxonomic scope" value="Eukaryota"/>
</dbReference>
<evidence type="ECO:0000256" key="3">
    <source>
        <dbReference type="ARBA" id="ARBA00001974"/>
    </source>
</evidence>
<dbReference type="InterPro" id="IPR039261">
    <property type="entry name" value="FNR_nucleotide-bd"/>
</dbReference>
<dbReference type="InterPro" id="IPR017938">
    <property type="entry name" value="Riboflavin_synthase-like_b-brl"/>
</dbReference>
<dbReference type="InterPro" id="IPR001128">
    <property type="entry name" value="Cyt_P450"/>
</dbReference>
<evidence type="ECO:0000256" key="15">
    <source>
        <dbReference type="ARBA" id="ARBA00054873"/>
    </source>
</evidence>
<comment type="similarity">
    <text evidence="4">Belongs to the HesB/IscA family.</text>
</comment>
<dbReference type="Pfam" id="PF00258">
    <property type="entry name" value="Flavodoxin_1"/>
    <property type="match status" value="1"/>
</dbReference>
<name>K1VMG1_TRIAC</name>
<dbReference type="GO" id="GO:0005506">
    <property type="term" value="F:iron ion binding"/>
    <property type="evidence" value="ECO:0007669"/>
    <property type="project" value="InterPro"/>
</dbReference>
<evidence type="ECO:0000256" key="17">
    <source>
        <dbReference type="SAM" id="MobiDB-lite"/>
    </source>
</evidence>
<dbReference type="Pfam" id="PF00067">
    <property type="entry name" value="p450"/>
    <property type="match status" value="2"/>
</dbReference>
<feature type="domain" description="FAD-binding FR-type" evidence="19">
    <location>
        <begin position="678"/>
        <end position="906"/>
    </location>
</feature>
<evidence type="ECO:0000256" key="9">
    <source>
        <dbReference type="ARBA" id="ARBA00022723"/>
    </source>
</evidence>
<feature type="region of interest" description="Disordered" evidence="17">
    <location>
        <begin position="1223"/>
        <end position="1243"/>
    </location>
</feature>
<comment type="similarity">
    <text evidence="5">In the N-terminal section; belongs to the cytochrome P450 family.</text>
</comment>
<dbReference type="PROSITE" id="PS50902">
    <property type="entry name" value="FLAVODOXIN_LIKE"/>
    <property type="match status" value="1"/>
</dbReference>
<evidence type="ECO:0000256" key="10">
    <source>
        <dbReference type="ARBA" id="ARBA00022827"/>
    </source>
</evidence>
<dbReference type="Gene3D" id="3.40.50.80">
    <property type="entry name" value="Nucleotide-binding domain of ferredoxin-NADP reductase (FNR) module"/>
    <property type="match status" value="1"/>
</dbReference>
<evidence type="ECO:0000256" key="13">
    <source>
        <dbReference type="ARBA" id="ARBA00023004"/>
    </source>
</evidence>
<dbReference type="InterPro" id="IPR001709">
    <property type="entry name" value="Flavoprot_Pyr_Nucl_cyt_Rdtase"/>
</dbReference>
<feature type="domain" description="Flavodoxin-like" evidence="18">
    <location>
        <begin position="485"/>
        <end position="626"/>
    </location>
</feature>
<dbReference type="InterPro" id="IPR003097">
    <property type="entry name" value="CysJ-like_FAD-binding"/>
</dbReference>
<dbReference type="SUPFAM" id="SSF63380">
    <property type="entry name" value="Riboflavin synthase domain-like"/>
    <property type="match status" value="1"/>
</dbReference>
<dbReference type="OMA" id="CEFMAQR"/>